<keyword evidence="2" id="KW-1185">Reference proteome</keyword>
<sequence>MAKSIVSRSPSPRCVTPPPRIRREETLHRRFPTEDRRLRFPSEDRLRRFPKEDRRRRFPSEDRRRRFPSEDRHQRSADENRCLQSNPSKFRRHPRVHLDCRSRRFPSEDLCQQSSDTNRSNPKMQTRYFRPSKHQRSRTYRRGHRYSSQKEEEDKCRSSHFEADMDQMCLDFRRLSINENPRIRRVSDLSHLSPRKRNTTNLPGTLKPSDTSDQSDTTKDTEMP</sequence>
<evidence type="ECO:0000256" key="1">
    <source>
        <dbReference type="SAM" id="MobiDB-lite"/>
    </source>
</evidence>
<protein>
    <submittedName>
        <fullName evidence="3">Transformer</fullName>
    </submittedName>
</protein>
<accession>A0A1I7ZNY4</accession>
<evidence type="ECO:0000313" key="3">
    <source>
        <dbReference type="WBParaSite" id="L893_g28331.t1"/>
    </source>
</evidence>
<reference evidence="3" key="1">
    <citation type="submission" date="2016-11" db="UniProtKB">
        <authorList>
            <consortium name="WormBaseParasite"/>
        </authorList>
    </citation>
    <scope>IDENTIFICATION</scope>
</reference>
<proteinExistence type="predicted"/>
<dbReference type="WBParaSite" id="L893_g28331.t1">
    <property type="protein sequence ID" value="L893_g28331.t1"/>
    <property type="gene ID" value="L893_g28331"/>
</dbReference>
<organism evidence="2 3">
    <name type="scientific">Steinernema glaseri</name>
    <dbReference type="NCBI Taxonomy" id="37863"/>
    <lineage>
        <taxon>Eukaryota</taxon>
        <taxon>Metazoa</taxon>
        <taxon>Ecdysozoa</taxon>
        <taxon>Nematoda</taxon>
        <taxon>Chromadorea</taxon>
        <taxon>Rhabditida</taxon>
        <taxon>Tylenchina</taxon>
        <taxon>Panagrolaimomorpha</taxon>
        <taxon>Strongyloidoidea</taxon>
        <taxon>Steinernematidae</taxon>
        <taxon>Steinernema</taxon>
    </lineage>
</organism>
<dbReference type="Proteomes" id="UP000095287">
    <property type="component" value="Unplaced"/>
</dbReference>
<feature type="compositionally biased region" description="Basic and acidic residues" evidence="1">
    <location>
        <begin position="96"/>
        <end position="107"/>
    </location>
</feature>
<feature type="region of interest" description="Disordered" evidence="1">
    <location>
        <begin position="1"/>
        <end position="153"/>
    </location>
</feature>
<feature type="region of interest" description="Disordered" evidence="1">
    <location>
        <begin position="186"/>
        <end position="224"/>
    </location>
</feature>
<evidence type="ECO:0000313" key="2">
    <source>
        <dbReference type="Proteomes" id="UP000095287"/>
    </source>
</evidence>
<dbReference type="AlphaFoldDB" id="A0A1I7ZNY4"/>
<name>A0A1I7ZNY4_9BILA</name>
<feature type="compositionally biased region" description="Polar residues" evidence="1">
    <location>
        <begin position="1"/>
        <end position="10"/>
    </location>
</feature>
<feature type="compositionally biased region" description="Polar residues" evidence="1">
    <location>
        <begin position="110"/>
        <end position="124"/>
    </location>
</feature>
<feature type="compositionally biased region" description="Basic residues" evidence="1">
    <location>
        <begin position="130"/>
        <end position="147"/>
    </location>
</feature>
<feature type="compositionally biased region" description="Basic and acidic residues" evidence="1">
    <location>
        <begin position="21"/>
        <end position="81"/>
    </location>
</feature>